<reference evidence="2 3" key="1">
    <citation type="submission" date="2023-01" db="EMBL/GenBank/DDBJ databases">
        <title>Analysis of 21 Apiospora genomes using comparative genomics revels a genus with tremendous synthesis potential of carbohydrate active enzymes and secondary metabolites.</title>
        <authorList>
            <person name="Sorensen T."/>
        </authorList>
    </citation>
    <scope>NUCLEOTIDE SEQUENCE [LARGE SCALE GENOMIC DNA]</scope>
    <source>
        <strain evidence="2 3">CBS 20057</strain>
    </source>
</reference>
<accession>A0ABR1RJV6</accession>
<organism evidence="2 3">
    <name type="scientific">Apiospora marii</name>
    <dbReference type="NCBI Taxonomy" id="335849"/>
    <lineage>
        <taxon>Eukaryota</taxon>
        <taxon>Fungi</taxon>
        <taxon>Dikarya</taxon>
        <taxon>Ascomycota</taxon>
        <taxon>Pezizomycotina</taxon>
        <taxon>Sordariomycetes</taxon>
        <taxon>Xylariomycetidae</taxon>
        <taxon>Amphisphaeriales</taxon>
        <taxon>Apiosporaceae</taxon>
        <taxon>Apiospora</taxon>
    </lineage>
</organism>
<dbReference type="EMBL" id="JAQQWI010000013">
    <property type="protein sequence ID" value="KAK8013388.1"/>
    <property type="molecule type" value="Genomic_DNA"/>
</dbReference>
<dbReference type="Proteomes" id="UP001396898">
    <property type="component" value="Unassembled WGS sequence"/>
</dbReference>
<gene>
    <name evidence="2" type="ORF">PG991_008981</name>
</gene>
<protein>
    <recommendedName>
        <fullName evidence="1">Heterokaryon incompatibility domain-containing protein</fullName>
    </recommendedName>
</protein>
<keyword evidence="3" id="KW-1185">Reference proteome</keyword>
<dbReference type="PANTHER" id="PTHR33112:SF1">
    <property type="entry name" value="HETEROKARYON INCOMPATIBILITY DOMAIN-CONTAINING PROTEIN"/>
    <property type="match status" value="1"/>
</dbReference>
<evidence type="ECO:0000259" key="1">
    <source>
        <dbReference type="Pfam" id="PF06985"/>
    </source>
</evidence>
<evidence type="ECO:0000313" key="3">
    <source>
        <dbReference type="Proteomes" id="UP001396898"/>
    </source>
</evidence>
<dbReference type="InterPro" id="IPR010730">
    <property type="entry name" value="HET"/>
</dbReference>
<evidence type="ECO:0000313" key="2">
    <source>
        <dbReference type="EMBL" id="KAK8013388.1"/>
    </source>
</evidence>
<dbReference type="PANTHER" id="PTHR33112">
    <property type="entry name" value="DOMAIN PROTEIN, PUTATIVE-RELATED"/>
    <property type="match status" value="1"/>
</dbReference>
<dbReference type="Pfam" id="PF06985">
    <property type="entry name" value="HET"/>
    <property type="match status" value="1"/>
</dbReference>
<feature type="domain" description="Heterokaryon incompatibility" evidence="1">
    <location>
        <begin position="208"/>
        <end position="345"/>
    </location>
</feature>
<proteinExistence type="predicted"/>
<name>A0ABR1RJV6_9PEZI</name>
<sequence>MNTSTPEWMCRRCRAISDLFLEPYITKSSLWDARRNAAPFIIDEDDPRCRDVTRGPVALIEETHEELMVSECKLCRLLGSIVHPSLSHRPLQIREFSANDTYALLHPEVLFRTRLLDTSVIGVTVDEHTQPVDFIGCRSSLSRDAIVKPRKVNRATVSYDLIKAWINSCERKHRGLCAAHTTTEITIKMMVIDCFERRISELPKESRYVALSYVWGAAASTEISSSQSSQLPANLPRVIEDSLLAVKNLGYRYLWVDRYCITQSNEEEKHSLINAMHLVYGNAEITIIAAAGAGPAHGLPGVGSRPRELQAFLTVGKNTFIRTFPHASQTLKDSTWSTRGWTFQEGILSKRRLIFTDQQVAFQCNGMHCSETVDWPYKLMQEGPENAFAPTVPEPPFELSIPRAYPSGWGEDYYPLLGYIEDFTRRTLSYPEDRMRAFLGVLGVFTARKQPIFHVWGVPVLLSAHRVDISLNWLHKAPCRRREEFPSWSWTGWDGPLQPGTHGRLLGYNLFQVSLESPSSDGRNISLEEFYKQHSAFASYSLGSRYLLLSVQLIPVASFRQVDQPNLTRRRYLEGDLFARFTRPDGNPVLFPLCADVDLSFVNSSMQFMMFPTETAGGERFAMVIKQVDSYYERVGLIIYSVLSVLYEYPDGTVGQSSGDRMYTTENDLDRMFSSAGFTDIRLG</sequence>
<comment type="caution">
    <text evidence="2">The sequence shown here is derived from an EMBL/GenBank/DDBJ whole genome shotgun (WGS) entry which is preliminary data.</text>
</comment>